<comment type="caution">
    <text evidence="2">The sequence shown here is derived from an EMBL/GenBank/DDBJ whole genome shotgun (WGS) entry which is preliminary data.</text>
</comment>
<evidence type="ECO:0000259" key="1">
    <source>
        <dbReference type="Pfam" id="PF09413"/>
    </source>
</evidence>
<keyword evidence="3" id="KW-1185">Reference proteome</keyword>
<evidence type="ECO:0000313" key="2">
    <source>
        <dbReference type="EMBL" id="MDG4715004.1"/>
    </source>
</evidence>
<reference evidence="2 3" key="1">
    <citation type="submission" date="2023-03" db="EMBL/GenBank/DDBJ databases">
        <title>Strain YYF002 represents a novel species in the genus Winogradskyella isolated from seawater.</title>
        <authorList>
            <person name="Fu Z.-Y."/>
        </authorList>
    </citation>
    <scope>NUCLEOTIDE SEQUENCE [LARGE SCALE GENOMIC DNA]</scope>
    <source>
        <strain evidence="2 3">YYF002</strain>
    </source>
</reference>
<gene>
    <name evidence="2" type="ORF">P7122_03900</name>
</gene>
<dbReference type="RefSeq" id="WP_278004472.1">
    <property type="nucleotide sequence ID" value="NZ_JARSBN010000002.1"/>
</dbReference>
<dbReference type="InterPro" id="IPR018551">
    <property type="entry name" value="DUF2007"/>
</dbReference>
<organism evidence="2 3">
    <name type="scientific">Winogradskyella marincola</name>
    <dbReference type="NCBI Taxonomy" id="3037795"/>
    <lineage>
        <taxon>Bacteria</taxon>
        <taxon>Pseudomonadati</taxon>
        <taxon>Bacteroidota</taxon>
        <taxon>Flavobacteriia</taxon>
        <taxon>Flavobacteriales</taxon>
        <taxon>Flavobacteriaceae</taxon>
        <taxon>Winogradskyella</taxon>
    </lineage>
</organism>
<name>A0ABT6FZH8_9FLAO</name>
<accession>A0ABT6FZH8</accession>
<feature type="domain" description="DUF2007" evidence="1">
    <location>
        <begin position="6"/>
        <end position="71"/>
    </location>
</feature>
<dbReference type="Pfam" id="PF09413">
    <property type="entry name" value="DUF2007"/>
    <property type="match status" value="1"/>
</dbReference>
<evidence type="ECO:0000313" key="3">
    <source>
        <dbReference type="Proteomes" id="UP001529085"/>
    </source>
</evidence>
<sequence>MKETFVTIARFTYSSEAQIIKGRLEAEGIKVFLKDSITIDTDPLVSNAIGGVKLNVLAEDESKAKAVLNSISAYALDDNGNAAACSNCGSNNINLYSTINSFKSLVHFIIGFVFGSLPLSARYEYKCDNCNTIVNFKKQ</sequence>
<protein>
    <submittedName>
        <fullName evidence="2">DUF2007 domain-containing protein</fullName>
    </submittedName>
</protein>
<dbReference type="EMBL" id="JARSBN010000002">
    <property type="protein sequence ID" value="MDG4715004.1"/>
    <property type="molecule type" value="Genomic_DNA"/>
</dbReference>
<dbReference type="Proteomes" id="UP001529085">
    <property type="component" value="Unassembled WGS sequence"/>
</dbReference>
<proteinExistence type="predicted"/>